<name>A0A2M4CBS9_9DIPT</name>
<evidence type="ECO:0000313" key="1">
    <source>
        <dbReference type="EMBL" id="MBW62793.1"/>
    </source>
</evidence>
<proteinExistence type="predicted"/>
<dbReference type="AlphaFoldDB" id="A0A2M4CBS9"/>
<dbReference type="EMBL" id="GGFJ01013652">
    <property type="protein sequence ID" value="MBW62793.1"/>
    <property type="molecule type" value="Transcribed_RNA"/>
</dbReference>
<protein>
    <submittedName>
        <fullName evidence="1">Putative secreted protein</fullName>
    </submittedName>
</protein>
<reference evidence="1" key="1">
    <citation type="submission" date="2018-01" db="EMBL/GenBank/DDBJ databases">
        <title>An insight into the sialome of Amazonian anophelines.</title>
        <authorList>
            <person name="Ribeiro J.M."/>
            <person name="Scarpassa V."/>
            <person name="Calvo E."/>
        </authorList>
    </citation>
    <scope>NUCLEOTIDE SEQUENCE</scope>
    <source>
        <tissue evidence="1">Salivary glands</tissue>
    </source>
</reference>
<organism evidence="1">
    <name type="scientific">Anopheles marajoara</name>
    <dbReference type="NCBI Taxonomy" id="58244"/>
    <lineage>
        <taxon>Eukaryota</taxon>
        <taxon>Metazoa</taxon>
        <taxon>Ecdysozoa</taxon>
        <taxon>Arthropoda</taxon>
        <taxon>Hexapoda</taxon>
        <taxon>Insecta</taxon>
        <taxon>Pterygota</taxon>
        <taxon>Neoptera</taxon>
        <taxon>Endopterygota</taxon>
        <taxon>Diptera</taxon>
        <taxon>Nematocera</taxon>
        <taxon>Culicoidea</taxon>
        <taxon>Culicidae</taxon>
        <taxon>Anophelinae</taxon>
        <taxon>Anopheles</taxon>
    </lineage>
</organism>
<sequence length="79" mass="8722">MHRSVRVFFFTIHFDFTFTIRDEWCINLLICISVGGTAVVVNRASVAVAVAVDAHATALSVYFICICVAPPPPPTNRQQ</sequence>
<accession>A0A2M4CBS9</accession>